<dbReference type="Pfam" id="PF07596">
    <property type="entry name" value="SBP_bac_10"/>
    <property type="match status" value="1"/>
</dbReference>
<keyword evidence="4" id="KW-1185">Reference proteome</keyword>
<proteinExistence type="predicted"/>
<evidence type="ECO:0000256" key="1">
    <source>
        <dbReference type="SAM" id="Phobius"/>
    </source>
</evidence>
<feature type="transmembrane region" description="Helical" evidence="1">
    <location>
        <begin position="12"/>
        <end position="32"/>
    </location>
</feature>
<dbReference type="Proteomes" id="UP000214646">
    <property type="component" value="Unassembled WGS sequence"/>
</dbReference>
<dbReference type="SUPFAM" id="SSF54523">
    <property type="entry name" value="Pili subunits"/>
    <property type="match status" value="1"/>
</dbReference>
<dbReference type="InterPro" id="IPR012902">
    <property type="entry name" value="N_methyl_site"/>
</dbReference>
<dbReference type="OrthoDB" id="249920at2"/>
<dbReference type="EMBL" id="NIDE01000014">
    <property type="protein sequence ID" value="OWK38225.1"/>
    <property type="molecule type" value="Genomic_DNA"/>
</dbReference>
<evidence type="ECO:0000259" key="2">
    <source>
        <dbReference type="Pfam" id="PF07596"/>
    </source>
</evidence>
<gene>
    <name evidence="3" type="ORF">FRUB_07345</name>
</gene>
<name>A0A225DPE0_9BACT</name>
<dbReference type="AlphaFoldDB" id="A0A225DPE0"/>
<keyword evidence="1" id="KW-1133">Transmembrane helix</keyword>
<dbReference type="PANTHER" id="PTHR30093:SF2">
    <property type="entry name" value="TYPE II SECRETION SYSTEM PROTEIN H"/>
    <property type="match status" value="1"/>
</dbReference>
<dbReference type="PROSITE" id="PS00409">
    <property type="entry name" value="PROKAR_NTER_METHYL"/>
    <property type="match status" value="1"/>
</dbReference>
<dbReference type="InterPro" id="IPR045584">
    <property type="entry name" value="Pilin-like"/>
</dbReference>
<accession>A0A225DPE0</accession>
<dbReference type="InterPro" id="IPR011453">
    <property type="entry name" value="DUF1559"/>
</dbReference>
<keyword evidence="1" id="KW-0812">Transmembrane</keyword>
<feature type="domain" description="DUF1559" evidence="2">
    <location>
        <begin position="33"/>
        <end position="114"/>
    </location>
</feature>
<dbReference type="Pfam" id="PF07963">
    <property type="entry name" value="N_methyl"/>
    <property type="match status" value="1"/>
</dbReference>
<reference evidence="4" key="1">
    <citation type="submission" date="2017-06" db="EMBL/GenBank/DDBJ databases">
        <title>Genome analysis of Fimbriiglobus ruber SP5, the first member of the order Planctomycetales with confirmed chitinolytic capability.</title>
        <authorList>
            <person name="Ravin N.V."/>
            <person name="Rakitin A.L."/>
            <person name="Ivanova A.A."/>
            <person name="Beletsky A.V."/>
            <person name="Kulichevskaya I.S."/>
            <person name="Mardanov A.V."/>
            <person name="Dedysh S.N."/>
        </authorList>
    </citation>
    <scope>NUCLEOTIDE SEQUENCE [LARGE SCALE GENOMIC DNA]</scope>
    <source>
        <strain evidence="4">SP5</strain>
    </source>
</reference>
<keyword evidence="1" id="KW-0472">Membrane</keyword>
<dbReference type="Gene3D" id="3.30.700.10">
    <property type="entry name" value="Glycoprotein, Type 4 Pilin"/>
    <property type="match status" value="1"/>
</dbReference>
<dbReference type="PANTHER" id="PTHR30093">
    <property type="entry name" value="GENERAL SECRETION PATHWAY PROTEIN G"/>
    <property type="match status" value="1"/>
</dbReference>
<organism evidence="3 4">
    <name type="scientific">Fimbriiglobus ruber</name>
    <dbReference type="NCBI Taxonomy" id="1908690"/>
    <lineage>
        <taxon>Bacteria</taxon>
        <taxon>Pseudomonadati</taxon>
        <taxon>Planctomycetota</taxon>
        <taxon>Planctomycetia</taxon>
        <taxon>Gemmatales</taxon>
        <taxon>Gemmataceae</taxon>
        <taxon>Fimbriiglobus</taxon>
    </lineage>
</organism>
<protein>
    <recommendedName>
        <fullName evidence="2">DUF1559 domain-containing protein</fullName>
    </recommendedName>
</protein>
<evidence type="ECO:0000313" key="3">
    <source>
        <dbReference type="EMBL" id="OWK38225.1"/>
    </source>
</evidence>
<dbReference type="NCBIfam" id="TIGR02532">
    <property type="entry name" value="IV_pilin_GFxxxE"/>
    <property type="match status" value="1"/>
</dbReference>
<evidence type="ECO:0000313" key="4">
    <source>
        <dbReference type="Proteomes" id="UP000214646"/>
    </source>
</evidence>
<dbReference type="RefSeq" id="WP_143393673.1">
    <property type="nucleotide sequence ID" value="NZ_NIDE01000014.1"/>
</dbReference>
<comment type="caution">
    <text evidence="3">The sequence shown here is derived from an EMBL/GenBank/DDBJ whole genome shotgun (WGS) entry which is preliminary data.</text>
</comment>
<sequence length="266" mass="28823">MRSSARRGFTLIELLVVIAIIAILIGLTLPAIQKVRSAAKRTADQNNLKQLGIAVQNYASANDGTLPPLRTRENGLDRWWFGSCDPAAPEPIVVDPTGGHIMPYMENNQAALQVPAQAPGKVWLTFYGSTGGYGYNFTYLAPTTITTAGVPVWTPVKLPTVQSTSQTITFVDAVATDTGTPPPVLGTTPFMREVGFVYPPSVQNPGVHFRLDGKISNVLFLDGHVVAWTDPTRNPPLASDPPALVQLRNAENIYDIGSTDELWDRQ</sequence>